<dbReference type="EMBL" id="CAFBMG010000240">
    <property type="protein sequence ID" value="CAB4920900.1"/>
    <property type="molecule type" value="Genomic_DNA"/>
</dbReference>
<protein>
    <recommendedName>
        <fullName evidence="3">tRNA threonylcarbamoyladenosine biosynthesis protein TsaE</fullName>
    </recommendedName>
    <alternativeName>
        <fullName evidence="10">t(6)A37 threonylcarbamoyladenosine biosynthesis protein TsaE</fullName>
    </alternativeName>
</protein>
<keyword evidence="7" id="KW-0547">Nucleotide-binding</keyword>
<evidence type="ECO:0000313" key="11">
    <source>
        <dbReference type="EMBL" id="CAB4920900.1"/>
    </source>
</evidence>
<reference evidence="11" key="1">
    <citation type="submission" date="2020-05" db="EMBL/GenBank/DDBJ databases">
        <authorList>
            <person name="Chiriac C."/>
            <person name="Salcher M."/>
            <person name="Ghai R."/>
            <person name="Kavagutti S V."/>
        </authorList>
    </citation>
    <scope>NUCLEOTIDE SEQUENCE</scope>
</reference>
<dbReference type="Pfam" id="PF02367">
    <property type="entry name" value="TsaE"/>
    <property type="match status" value="1"/>
</dbReference>
<proteinExistence type="inferred from homology"/>
<dbReference type="NCBIfam" id="TIGR00150">
    <property type="entry name" value="T6A_YjeE"/>
    <property type="match status" value="1"/>
</dbReference>
<dbReference type="GO" id="GO:0005737">
    <property type="term" value="C:cytoplasm"/>
    <property type="evidence" value="ECO:0007669"/>
    <property type="project" value="UniProtKB-SubCell"/>
</dbReference>
<dbReference type="GO" id="GO:0005524">
    <property type="term" value="F:ATP binding"/>
    <property type="evidence" value="ECO:0007669"/>
    <property type="project" value="UniProtKB-KW"/>
</dbReference>
<dbReference type="SUPFAM" id="SSF52540">
    <property type="entry name" value="P-loop containing nucleoside triphosphate hydrolases"/>
    <property type="match status" value="1"/>
</dbReference>
<dbReference type="Gene3D" id="3.40.50.300">
    <property type="entry name" value="P-loop containing nucleotide triphosphate hydrolases"/>
    <property type="match status" value="1"/>
</dbReference>
<evidence type="ECO:0000256" key="1">
    <source>
        <dbReference type="ARBA" id="ARBA00004496"/>
    </source>
</evidence>
<comment type="subcellular location">
    <subcellularLocation>
        <location evidence="1">Cytoplasm</location>
    </subcellularLocation>
</comment>
<accession>A0A6J7HVU6</accession>
<sequence>MTTGPVQACSSSPDQTRDLAAAIAELARPCDLVLLVGDLGAGKTAFTQGFGRGLGVDDQITSPTFALVQSYTGRLDLYHLDVYRLEQMNEALDLGLSEMLDDESVTVIEWGDKITQALPRDYLEVSITFGEAEEDRVFELRPVGSRWQARMRALTVALSAWSLSGESLSGESLSGESGTGENPC</sequence>
<gene>
    <name evidence="11" type="ORF">UFOPK3519_01924</name>
</gene>
<keyword evidence="6" id="KW-0479">Metal-binding</keyword>
<name>A0A6J7HVU6_9ZZZZ</name>
<dbReference type="InterPro" id="IPR003442">
    <property type="entry name" value="T6A_TsaE"/>
</dbReference>
<evidence type="ECO:0000256" key="2">
    <source>
        <dbReference type="ARBA" id="ARBA00007599"/>
    </source>
</evidence>
<dbReference type="PANTHER" id="PTHR33540">
    <property type="entry name" value="TRNA THREONYLCARBAMOYLADENOSINE BIOSYNTHESIS PROTEIN TSAE"/>
    <property type="match status" value="1"/>
</dbReference>
<evidence type="ECO:0000256" key="5">
    <source>
        <dbReference type="ARBA" id="ARBA00022694"/>
    </source>
</evidence>
<keyword evidence="4" id="KW-0963">Cytoplasm</keyword>
<organism evidence="11">
    <name type="scientific">freshwater metagenome</name>
    <dbReference type="NCBI Taxonomy" id="449393"/>
    <lineage>
        <taxon>unclassified sequences</taxon>
        <taxon>metagenomes</taxon>
        <taxon>ecological metagenomes</taxon>
    </lineage>
</organism>
<dbReference type="InterPro" id="IPR027417">
    <property type="entry name" value="P-loop_NTPase"/>
</dbReference>
<dbReference type="GO" id="GO:0046872">
    <property type="term" value="F:metal ion binding"/>
    <property type="evidence" value="ECO:0007669"/>
    <property type="project" value="UniProtKB-KW"/>
</dbReference>
<evidence type="ECO:0000256" key="4">
    <source>
        <dbReference type="ARBA" id="ARBA00022490"/>
    </source>
</evidence>
<comment type="similarity">
    <text evidence="2">Belongs to the TsaE family.</text>
</comment>
<dbReference type="AlphaFoldDB" id="A0A6J7HVU6"/>
<dbReference type="GO" id="GO:0002949">
    <property type="term" value="P:tRNA threonylcarbamoyladenosine modification"/>
    <property type="evidence" value="ECO:0007669"/>
    <property type="project" value="InterPro"/>
</dbReference>
<evidence type="ECO:0000256" key="6">
    <source>
        <dbReference type="ARBA" id="ARBA00022723"/>
    </source>
</evidence>
<evidence type="ECO:0000256" key="7">
    <source>
        <dbReference type="ARBA" id="ARBA00022741"/>
    </source>
</evidence>
<keyword evidence="5" id="KW-0819">tRNA processing</keyword>
<evidence type="ECO:0000256" key="8">
    <source>
        <dbReference type="ARBA" id="ARBA00022840"/>
    </source>
</evidence>
<keyword evidence="8" id="KW-0067">ATP-binding</keyword>
<keyword evidence="9" id="KW-0460">Magnesium</keyword>
<evidence type="ECO:0000256" key="9">
    <source>
        <dbReference type="ARBA" id="ARBA00022842"/>
    </source>
</evidence>
<evidence type="ECO:0000256" key="10">
    <source>
        <dbReference type="ARBA" id="ARBA00032441"/>
    </source>
</evidence>
<evidence type="ECO:0000256" key="3">
    <source>
        <dbReference type="ARBA" id="ARBA00019010"/>
    </source>
</evidence>
<dbReference type="PANTHER" id="PTHR33540:SF2">
    <property type="entry name" value="TRNA THREONYLCARBAMOYLADENOSINE BIOSYNTHESIS PROTEIN TSAE"/>
    <property type="match status" value="1"/>
</dbReference>